<dbReference type="Gene3D" id="1.10.510.10">
    <property type="entry name" value="Transferase(Phosphotransferase) domain 1"/>
    <property type="match status" value="1"/>
</dbReference>
<dbReference type="PROSITE" id="PS50011">
    <property type="entry name" value="PROTEIN_KINASE_DOM"/>
    <property type="match status" value="1"/>
</dbReference>
<dbReference type="AlphaFoldDB" id="K0SDA8"/>
<feature type="region of interest" description="Disordered" evidence="6">
    <location>
        <begin position="245"/>
        <end position="278"/>
    </location>
</feature>
<evidence type="ECO:0000256" key="5">
    <source>
        <dbReference type="ARBA" id="ARBA00022840"/>
    </source>
</evidence>
<evidence type="ECO:0000313" key="9">
    <source>
        <dbReference type="Proteomes" id="UP000266841"/>
    </source>
</evidence>
<evidence type="ECO:0000256" key="1">
    <source>
        <dbReference type="ARBA" id="ARBA00022527"/>
    </source>
</evidence>
<organism evidence="8 9">
    <name type="scientific">Thalassiosira oceanica</name>
    <name type="common">Marine diatom</name>
    <dbReference type="NCBI Taxonomy" id="159749"/>
    <lineage>
        <taxon>Eukaryota</taxon>
        <taxon>Sar</taxon>
        <taxon>Stramenopiles</taxon>
        <taxon>Ochrophyta</taxon>
        <taxon>Bacillariophyta</taxon>
        <taxon>Coscinodiscophyceae</taxon>
        <taxon>Thalassiosirophycidae</taxon>
        <taxon>Thalassiosirales</taxon>
        <taxon>Thalassiosiraceae</taxon>
        <taxon>Thalassiosira</taxon>
    </lineage>
</organism>
<keyword evidence="3" id="KW-0547">Nucleotide-binding</keyword>
<evidence type="ECO:0000256" key="3">
    <source>
        <dbReference type="ARBA" id="ARBA00022741"/>
    </source>
</evidence>
<keyword evidence="2" id="KW-0808">Transferase</keyword>
<keyword evidence="5" id="KW-0067">ATP-binding</keyword>
<dbReference type="eggNOG" id="KOG0032">
    <property type="taxonomic scope" value="Eukaryota"/>
</dbReference>
<feature type="compositionally biased region" description="Basic and acidic residues" evidence="6">
    <location>
        <begin position="261"/>
        <end position="270"/>
    </location>
</feature>
<dbReference type="InterPro" id="IPR000719">
    <property type="entry name" value="Prot_kinase_dom"/>
</dbReference>
<protein>
    <recommendedName>
        <fullName evidence="7">Protein kinase domain-containing protein</fullName>
    </recommendedName>
</protein>
<feature type="compositionally biased region" description="Basic and acidic residues" evidence="6">
    <location>
        <begin position="320"/>
        <end position="345"/>
    </location>
</feature>
<evidence type="ECO:0000256" key="4">
    <source>
        <dbReference type="ARBA" id="ARBA00022777"/>
    </source>
</evidence>
<dbReference type="SMART" id="SM00220">
    <property type="entry name" value="S_TKc"/>
    <property type="match status" value="1"/>
</dbReference>
<dbReference type="Proteomes" id="UP000266841">
    <property type="component" value="Unassembled WGS sequence"/>
</dbReference>
<feature type="non-terminal residue" evidence="8">
    <location>
        <position position="1"/>
    </location>
</feature>
<keyword evidence="9" id="KW-1185">Reference proteome</keyword>
<name>K0SDA8_THAOC</name>
<feature type="region of interest" description="Disordered" evidence="6">
    <location>
        <begin position="292"/>
        <end position="366"/>
    </location>
</feature>
<dbReference type="Pfam" id="PF00069">
    <property type="entry name" value="Pkinase"/>
    <property type="match status" value="1"/>
</dbReference>
<proteinExistence type="predicted"/>
<dbReference type="InterPro" id="IPR050205">
    <property type="entry name" value="CDPK_Ser/Thr_kinases"/>
</dbReference>
<comment type="caution">
    <text evidence="8">The sequence shown here is derived from an EMBL/GenBank/DDBJ whole genome shotgun (WGS) entry which is preliminary data.</text>
</comment>
<feature type="compositionally biased region" description="Basic residues" evidence="6">
    <location>
        <begin position="245"/>
        <end position="260"/>
    </location>
</feature>
<dbReference type="GO" id="GO:0005524">
    <property type="term" value="F:ATP binding"/>
    <property type="evidence" value="ECO:0007669"/>
    <property type="project" value="UniProtKB-KW"/>
</dbReference>
<feature type="region of interest" description="Disordered" evidence="6">
    <location>
        <begin position="1"/>
        <end position="89"/>
    </location>
</feature>
<feature type="compositionally biased region" description="Gly residues" evidence="6">
    <location>
        <begin position="1"/>
        <end position="19"/>
    </location>
</feature>
<dbReference type="OrthoDB" id="40902at2759"/>
<dbReference type="InterPro" id="IPR008271">
    <property type="entry name" value="Ser/Thr_kinase_AS"/>
</dbReference>
<evidence type="ECO:0000313" key="8">
    <source>
        <dbReference type="EMBL" id="EJK64088.1"/>
    </source>
</evidence>
<keyword evidence="1" id="KW-0723">Serine/threonine-protein kinase</keyword>
<sequence>VGGPAGGGGEDDGGGPVRGDGGEDAPALGRGRYAVVRPARRRGGDGGCGTAPVPDQRRRQQGARSRSSGSLDGAALVDADGPGRPKREHDCALKIVDKSEFWSRVRKGRERADTLVREVSVQTSLAVRPYAGSTGPPSGTSPSPFLRLRNVFETAESLVLELELLGGTDLFRHVSSRGVLDEVEAASIMRDLLSCLVVLDEVGVAHRDIKPANLLMCGDGGAAGGDDGGPPSQARRLRHVVVRRRGQPRTGPVRHARLRRPRDTLRGPERRVRKPGRRLLGGCHDVRHAVGVRAVPGGDGRGARRGEPEGGRGLPPVRVEVGERGGEGPDREDAREGPGEEDKPAGRAPASVDQEEGAGVKGGEFF</sequence>
<dbReference type="EMBL" id="AGNL01017656">
    <property type="protein sequence ID" value="EJK64088.1"/>
    <property type="molecule type" value="Genomic_DNA"/>
</dbReference>
<feature type="domain" description="Protein kinase" evidence="7">
    <location>
        <begin position="22"/>
        <end position="366"/>
    </location>
</feature>
<accession>K0SDA8</accession>
<dbReference type="GO" id="GO:0004674">
    <property type="term" value="F:protein serine/threonine kinase activity"/>
    <property type="evidence" value="ECO:0007669"/>
    <property type="project" value="UniProtKB-KW"/>
</dbReference>
<keyword evidence="4" id="KW-0418">Kinase</keyword>
<dbReference type="InterPro" id="IPR011009">
    <property type="entry name" value="Kinase-like_dom_sf"/>
</dbReference>
<evidence type="ECO:0000256" key="6">
    <source>
        <dbReference type="SAM" id="MobiDB-lite"/>
    </source>
</evidence>
<reference evidence="8 9" key="1">
    <citation type="journal article" date="2012" name="Genome Biol.">
        <title>Genome and low-iron response of an oceanic diatom adapted to chronic iron limitation.</title>
        <authorList>
            <person name="Lommer M."/>
            <person name="Specht M."/>
            <person name="Roy A.S."/>
            <person name="Kraemer L."/>
            <person name="Andreson R."/>
            <person name="Gutowska M.A."/>
            <person name="Wolf J."/>
            <person name="Bergner S.V."/>
            <person name="Schilhabel M.B."/>
            <person name="Klostermeier U.C."/>
            <person name="Beiko R.G."/>
            <person name="Rosenstiel P."/>
            <person name="Hippler M."/>
            <person name="Laroche J."/>
        </authorList>
    </citation>
    <scope>NUCLEOTIDE SEQUENCE [LARGE SCALE GENOMIC DNA]</scope>
    <source>
        <strain evidence="8 9">CCMP1005</strain>
    </source>
</reference>
<feature type="compositionally biased region" description="Basic and acidic residues" evidence="6">
    <location>
        <begin position="301"/>
        <end position="310"/>
    </location>
</feature>
<gene>
    <name evidence="8" type="ORF">THAOC_15213</name>
</gene>
<evidence type="ECO:0000256" key="2">
    <source>
        <dbReference type="ARBA" id="ARBA00022679"/>
    </source>
</evidence>
<dbReference type="PROSITE" id="PS00108">
    <property type="entry name" value="PROTEIN_KINASE_ST"/>
    <property type="match status" value="1"/>
</dbReference>
<evidence type="ECO:0000259" key="7">
    <source>
        <dbReference type="PROSITE" id="PS50011"/>
    </source>
</evidence>
<dbReference type="SUPFAM" id="SSF56112">
    <property type="entry name" value="Protein kinase-like (PK-like)"/>
    <property type="match status" value="1"/>
</dbReference>
<dbReference type="PANTHER" id="PTHR24349">
    <property type="entry name" value="SERINE/THREONINE-PROTEIN KINASE"/>
    <property type="match status" value="1"/>
</dbReference>